<dbReference type="GO" id="GO:0061711">
    <property type="term" value="F:tRNA N(6)-L-threonylcarbamoyladenine synthase activity"/>
    <property type="evidence" value="ECO:0007669"/>
    <property type="project" value="UniProtKB-EC"/>
</dbReference>
<reference evidence="3" key="1">
    <citation type="journal article" date="2019" name="Int. J. Syst. Evol. Microbiol.">
        <title>The Global Catalogue of Microorganisms (GCM) 10K type strain sequencing project: providing services to taxonomists for standard genome sequencing and annotation.</title>
        <authorList>
            <consortium name="The Broad Institute Genomics Platform"/>
            <consortium name="The Broad Institute Genome Sequencing Center for Infectious Disease"/>
            <person name="Wu L."/>
            <person name="Ma J."/>
        </authorList>
    </citation>
    <scope>NUCLEOTIDE SEQUENCE [LARGE SCALE GENOMIC DNA]</scope>
    <source>
        <strain evidence="3">CGMCC 4.1434</strain>
    </source>
</reference>
<feature type="domain" description="Gcp-like" evidence="1">
    <location>
        <begin position="32"/>
        <end position="225"/>
    </location>
</feature>
<dbReference type="InterPro" id="IPR000905">
    <property type="entry name" value="Gcp-like_dom"/>
</dbReference>
<dbReference type="InterPro" id="IPR043129">
    <property type="entry name" value="ATPase_NBD"/>
</dbReference>
<gene>
    <name evidence="2" type="primary">tsaB</name>
    <name evidence="2" type="ORF">ACFPRA_24930</name>
</gene>
<dbReference type="CDD" id="cd24032">
    <property type="entry name" value="ASKHA_NBD_TsaB"/>
    <property type="match status" value="1"/>
</dbReference>
<evidence type="ECO:0000259" key="1">
    <source>
        <dbReference type="Pfam" id="PF00814"/>
    </source>
</evidence>
<organism evidence="2 3">
    <name type="scientific">Sporosarcina soli</name>
    <dbReference type="NCBI Taxonomy" id="334736"/>
    <lineage>
        <taxon>Bacteria</taxon>
        <taxon>Bacillati</taxon>
        <taxon>Bacillota</taxon>
        <taxon>Bacilli</taxon>
        <taxon>Bacillales</taxon>
        <taxon>Caryophanaceae</taxon>
        <taxon>Sporosarcina</taxon>
    </lineage>
</organism>
<dbReference type="InterPro" id="IPR022496">
    <property type="entry name" value="T6A_TsaB"/>
</dbReference>
<keyword evidence="3" id="KW-1185">Reference proteome</keyword>
<evidence type="ECO:0000313" key="2">
    <source>
        <dbReference type="EMBL" id="MFC5592126.1"/>
    </source>
</evidence>
<evidence type="ECO:0000313" key="3">
    <source>
        <dbReference type="Proteomes" id="UP001596109"/>
    </source>
</evidence>
<sequence length="239" mass="26237">MIWLGIDTANTPLSVAIVKDGQLLAEENAAMAINHSLRAMPAIEELFTKVGMRPADIDAIAVSEGPGSYTGVRIGVTIAKTLAWTLQKPLYGLSSLKVLAGNAIYFSGLICPIVDARRGNVYSAAYHYKDGSLTTVIEDGHFALEELVRLLEQRGEPVLFIGKDSAIHEQQLVEQLGDLTEIAPLHLNLPRASTLIHLAAQQEQELDIHTFVPEYRRLAEAEANWLKEQGKEQVRDSND</sequence>
<dbReference type="SUPFAM" id="SSF53067">
    <property type="entry name" value="Actin-like ATPase domain"/>
    <property type="match status" value="2"/>
</dbReference>
<comment type="caution">
    <text evidence="2">The sequence shown here is derived from an EMBL/GenBank/DDBJ whole genome shotgun (WGS) entry which is preliminary data.</text>
</comment>
<protein>
    <submittedName>
        <fullName evidence="2">tRNA (Adenosine(37)-N6)-threonylcarbamoyltransferase complex dimerization subunit type 1 TsaB</fullName>
        <ecNumber evidence="2">2.3.1.234</ecNumber>
    </submittedName>
</protein>
<keyword evidence="2" id="KW-0808">Transferase</keyword>
<dbReference type="EMBL" id="JBHSNO010000023">
    <property type="protein sequence ID" value="MFC5592126.1"/>
    <property type="molecule type" value="Genomic_DNA"/>
</dbReference>
<dbReference type="NCBIfam" id="TIGR03725">
    <property type="entry name" value="T6A_YeaZ"/>
    <property type="match status" value="1"/>
</dbReference>
<dbReference type="Proteomes" id="UP001596109">
    <property type="component" value="Unassembled WGS sequence"/>
</dbReference>
<dbReference type="EC" id="2.3.1.234" evidence="2"/>
<dbReference type="Gene3D" id="3.30.420.40">
    <property type="match status" value="2"/>
</dbReference>
<name>A0ABW0TRK4_9BACL</name>
<dbReference type="PANTHER" id="PTHR11735">
    <property type="entry name" value="TRNA N6-ADENOSINE THREONYLCARBAMOYLTRANSFERASE"/>
    <property type="match status" value="1"/>
</dbReference>
<dbReference type="RefSeq" id="WP_381440845.1">
    <property type="nucleotide sequence ID" value="NZ_JBHSNO010000023.1"/>
</dbReference>
<dbReference type="Pfam" id="PF00814">
    <property type="entry name" value="TsaD"/>
    <property type="match status" value="1"/>
</dbReference>
<proteinExistence type="predicted"/>
<dbReference type="PANTHER" id="PTHR11735:SF11">
    <property type="entry name" value="TRNA THREONYLCARBAMOYLADENOSINE BIOSYNTHESIS PROTEIN TSAB"/>
    <property type="match status" value="1"/>
</dbReference>
<accession>A0ABW0TRK4</accession>
<keyword evidence="2" id="KW-0012">Acyltransferase</keyword>